<organism evidence="7 9">
    <name type="scientific">Adineta steineri</name>
    <dbReference type="NCBI Taxonomy" id="433720"/>
    <lineage>
        <taxon>Eukaryota</taxon>
        <taxon>Metazoa</taxon>
        <taxon>Spiralia</taxon>
        <taxon>Gnathifera</taxon>
        <taxon>Rotifera</taxon>
        <taxon>Eurotatoria</taxon>
        <taxon>Bdelloidea</taxon>
        <taxon>Adinetida</taxon>
        <taxon>Adinetidae</taxon>
        <taxon>Adineta</taxon>
    </lineage>
</organism>
<feature type="transmembrane region" description="Helical" evidence="5">
    <location>
        <begin position="182"/>
        <end position="204"/>
    </location>
</feature>
<feature type="transmembrane region" description="Helical" evidence="5">
    <location>
        <begin position="132"/>
        <end position="152"/>
    </location>
</feature>
<dbReference type="CDD" id="cd00637">
    <property type="entry name" value="7tm_classA_rhodopsin-like"/>
    <property type="match status" value="1"/>
</dbReference>
<dbReference type="PANTHER" id="PTHR46641">
    <property type="entry name" value="FMRFAMIDE RECEPTOR-RELATED"/>
    <property type="match status" value="1"/>
</dbReference>
<keyword evidence="2 5" id="KW-0812">Transmembrane</keyword>
<dbReference type="EMBL" id="CAJOAY010005029">
    <property type="protein sequence ID" value="CAF4092409.1"/>
    <property type="molecule type" value="Genomic_DNA"/>
</dbReference>
<feature type="transmembrane region" description="Helical" evidence="5">
    <location>
        <begin position="268"/>
        <end position="292"/>
    </location>
</feature>
<comment type="caution">
    <text evidence="7">The sequence shown here is derived from an EMBL/GenBank/DDBJ whole genome shotgun (WGS) entry which is preliminary data.</text>
</comment>
<dbReference type="GO" id="GO:0004930">
    <property type="term" value="F:G protein-coupled receptor activity"/>
    <property type="evidence" value="ECO:0007669"/>
    <property type="project" value="InterPro"/>
</dbReference>
<protein>
    <recommendedName>
        <fullName evidence="6">G-protein coupled receptors family 1 profile domain-containing protein</fullName>
    </recommendedName>
</protein>
<evidence type="ECO:0000256" key="4">
    <source>
        <dbReference type="ARBA" id="ARBA00023136"/>
    </source>
</evidence>
<feature type="transmembrane region" description="Helical" evidence="5">
    <location>
        <begin position="312"/>
        <end position="338"/>
    </location>
</feature>
<dbReference type="PANTHER" id="PTHR46641:SF2">
    <property type="entry name" value="FMRFAMIDE RECEPTOR"/>
    <property type="match status" value="1"/>
</dbReference>
<keyword evidence="3 5" id="KW-1133">Transmembrane helix</keyword>
<dbReference type="EMBL" id="CAJNON010000085">
    <property type="protein sequence ID" value="CAF0940751.1"/>
    <property type="molecule type" value="Genomic_DNA"/>
</dbReference>
<dbReference type="GO" id="GO:0016020">
    <property type="term" value="C:membrane"/>
    <property type="evidence" value="ECO:0007669"/>
    <property type="project" value="UniProtKB-SubCell"/>
</dbReference>
<dbReference type="SUPFAM" id="SSF81321">
    <property type="entry name" value="Family A G protein-coupled receptor-like"/>
    <property type="match status" value="1"/>
</dbReference>
<evidence type="ECO:0000256" key="3">
    <source>
        <dbReference type="ARBA" id="ARBA00022989"/>
    </source>
</evidence>
<comment type="subcellular location">
    <subcellularLocation>
        <location evidence="1">Membrane</location>
    </subcellularLocation>
</comment>
<dbReference type="PROSITE" id="PS50262">
    <property type="entry name" value="G_PROTEIN_RECEP_F1_2"/>
    <property type="match status" value="1"/>
</dbReference>
<keyword evidence="4 5" id="KW-0472">Membrane</keyword>
<dbReference type="Pfam" id="PF00001">
    <property type="entry name" value="7tm_1"/>
    <property type="match status" value="1"/>
</dbReference>
<dbReference type="InterPro" id="IPR052954">
    <property type="entry name" value="GPCR-Ligand_Int"/>
</dbReference>
<sequence>MGNTSSVNFVLLNQIINRYFPIPLMFFGIIGNILNILIFTRPVFRDNVCANYFLASTIFDGIIMFAGLLSRTLNGFGIDPSQTISALCKLRFFTTYSSATAAIWFISLACVERYLTSSTSTYRRQLLTMKRAYMSMIFVILIDLMVYAQQFYCIDTKQQILGAPQPCYQLKKNISCQIVDSLFQFLFEILTPICMMTVFSSLTLRNVRNQRRRINIIQPGNISIPGIITANLNQSIPLHHPTNISNQQNHNLVLTEIKRRAQKRDIQLVKMLLVQASVFVISAFPISIYKLYAVATMYQTKSIVRQSIENTIYNLSLISLLLNNSITFYLYTLCGVIFRKELLKLFRLAT</sequence>
<evidence type="ECO:0000256" key="2">
    <source>
        <dbReference type="ARBA" id="ARBA00022692"/>
    </source>
</evidence>
<feature type="transmembrane region" description="Helical" evidence="5">
    <location>
        <begin position="20"/>
        <end position="40"/>
    </location>
</feature>
<dbReference type="OrthoDB" id="10312860at2759"/>
<evidence type="ECO:0000259" key="6">
    <source>
        <dbReference type="PROSITE" id="PS50262"/>
    </source>
</evidence>
<dbReference type="InterPro" id="IPR000276">
    <property type="entry name" value="GPCR_Rhodpsn"/>
</dbReference>
<accession>A0A814CAU6</accession>
<name>A0A814CAU6_9BILA</name>
<dbReference type="AlphaFoldDB" id="A0A814CAU6"/>
<proteinExistence type="predicted"/>
<gene>
    <name evidence="8" type="ORF">OKA104_LOCUS35216</name>
    <name evidence="7" type="ORF">VCS650_LOCUS11483</name>
</gene>
<feature type="domain" description="G-protein coupled receptors family 1 profile" evidence="6">
    <location>
        <begin position="31"/>
        <end position="331"/>
    </location>
</feature>
<dbReference type="Proteomes" id="UP000663881">
    <property type="component" value="Unassembled WGS sequence"/>
</dbReference>
<dbReference type="InterPro" id="IPR017452">
    <property type="entry name" value="GPCR_Rhodpsn_7TM"/>
</dbReference>
<reference evidence="7" key="1">
    <citation type="submission" date="2021-02" db="EMBL/GenBank/DDBJ databases">
        <authorList>
            <person name="Nowell W R."/>
        </authorList>
    </citation>
    <scope>NUCLEOTIDE SEQUENCE</scope>
</reference>
<evidence type="ECO:0000313" key="8">
    <source>
        <dbReference type="EMBL" id="CAF4092409.1"/>
    </source>
</evidence>
<evidence type="ECO:0000256" key="5">
    <source>
        <dbReference type="SAM" id="Phobius"/>
    </source>
</evidence>
<dbReference type="Proteomes" id="UP000663891">
    <property type="component" value="Unassembled WGS sequence"/>
</dbReference>
<feature type="transmembrane region" description="Helical" evidence="5">
    <location>
        <begin position="90"/>
        <end position="111"/>
    </location>
</feature>
<evidence type="ECO:0000313" key="7">
    <source>
        <dbReference type="EMBL" id="CAF0940751.1"/>
    </source>
</evidence>
<evidence type="ECO:0000313" key="9">
    <source>
        <dbReference type="Proteomes" id="UP000663891"/>
    </source>
</evidence>
<feature type="transmembrane region" description="Helical" evidence="5">
    <location>
        <begin position="52"/>
        <end position="70"/>
    </location>
</feature>
<dbReference type="Gene3D" id="1.20.1070.10">
    <property type="entry name" value="Rhodopsin 7-helix transmembrane proteins"/>
    <property type="match status" value="1"/>
</dbReference>
<evidence type="ECO:0000256" key="1">
    <source>
        <dbReference type="ARBA" id="ARBA00004370"/>
    </source>
</evidence>